<dbReference type="Proteomes" id="UP000094008">
    <property type="component" value="Unassembled WGS sequence"/>
</dbReference>
<dbReference type="RefSeq" id="WP_064884843.1">
    <property type="nucleotide sequence ID" value="NZ_LZSY01000118.1"/>
</dbReference>
<reference evidence="2" key="1">
    <citation type="submission" date="2016-06" db="EMBL/GenBank/DDBJ databases">
        <authorList>
            <person name="Sutton G."/>
            <person name="Brinkac L."/>
            <person name="Sanka R."/>
            <person name="Adams M."/>
            <person name="Lau E."/>
            <person name="Mehaffy C."/>
            <person name="Tameris M."/>
            <person name="Hatherill M."/>
            <person name="Hanekom W."/>
            <person name="Mahomed H."/>
            <person name="Mcshane H."/>
        </authorList>
    </citation>
    <scope>NUCLEOTIDE SEQUENCE [LARGE SCALE GENOMIC DNA]</scope>
    <source>
        <strain evidence="2">852002-10433_SCH5171157</strain>
    </source>
</reference>
<evidence type="ECO:0000313" key="1">
    <source>
        <dbReference type="EMBL" id="OBB87983.1"/>
    </source>
</evidence>
<evidence type="ECO:0008006" key="3">
    <source>
        <dbReference type="Google" id="ProtNLM"/>
    </source>
</evidence>
<dbReference type="InterPro" id="IPR010310">
    <property type="entry name" value="T7SS_ESAT-6-like"/>
</dbReference>
<evidence type="ECO:0000313" key="2">
    <source>
        <dbReference type="Proteomes" id="UP000094008"/>
    </source>
</evidence>
<dbReference type="Pfam" id="PF06013">
    <property type="entry name" value="WXG100"/>
    <property type="match status" value="1"/>
</dbReference>
<accession>A0A1A0VXL7</accession>
<proteinExistence type="predicted"/>
<dbReference type="AlphaFoldDB" id="A0A1A0VXL7"/>
<dbReference type="OrthoDB" id="3786396at2"/>
<comment type="caution">
    <text evidence="1">The sequence shown here is derived from an EMBL/GenBank/DDBJ whole genome shotgun (WGS) entry which is preliminary data.</text>
</comment>
<dbReference type="Gene3D" id="1.10.287.1060">
    <property type="entry name" value="ESAT-6-like"/>
    <property type="match status" value="1"/>
</dbReference>
<dbReference type="SUPFAM" id="SSF140453">
    <property type="entry name" value="EsxAB dimer-like"/>
    <property type="match status" value="1"/>
</dbReference>
<protein>
    <recommendedName>
        <fullName evidence="3">ESAT-6-like protein</fullName>
    </recommendedName>
</protein>
<organism evidence="1 2">
    <name type="scientific">Mycolicibacterium peregrinum</name>
    <name type="common">Mycobacterium peregrinum</name>
    <dbReference type="NCBI Taxonomy" id="43304"/>
    <lineage>
        <taxon>Bacteria</taxon>
        <taxon>Bacillati</taxon>
        <taxon>Actinomycetota</taxon>
        <taxon>Actinomycetes</taxon>
        <taxon>Mycobacteriales</taxon>
        <taxon>Mycobacteriaceae</taxon>
        <taxon>Mycolicibacterium</taxon>
    </lineage>
</organism>
<sequence>MAADNGGSGDVLGIRVPEVITSAQGIDDVNSDIKTAFEALKTEGGEVIEGSWTGTAAAKLDDGWQQWQQGVHKIVVALEQATGLVVESANRFQTQDQGGM</sequence>
<dbReference type="EMBL" id="LZSY01000118">
    <property type="protein sequence ID" value="OBB87983.1"/>
    <property type="molecule type" value="Genomic_DNA"/>
</dbReference>
<name>A0A1A0VXL7_MYCPR</name>
<gene>
    <name evidence="1" type="ORF">A5779_32335</name>
</gene>
<dbReference type="InterPro" id="IPR036689">
    <property type="entry name" value="ESAT-6-like_sf"/>
</dbReference>